<dbReference type="InterPro" id="IPR001279">
    <property type="entry name" value="Metallo-B-lactamas"/>
</dbReference>
<dbReference type="STRING" id="742817.HMPREF9449_00118"/>
<dbReference type="PANTHER" id="PTHR46233:SF3">
    <property type="entry name" value="HYDROXYACYLGLUTATHIONE HYDROLASE GLOC"/>
    <property type="match status" value="1"/>
</dbReference>
<feature type="domain" description="Metallo-beta-lactamase" evidence="5">
    <location>
        <begin position="13"/>
        <end position="190"/>
    </location>
</feature>
<evidence type="ECO:0000313" key="7">
    <source>
        <dbReference type="Proteomes" id="UP000004892"/>
    </source>
</evidence>
<sequence>MLQIKKIIGHVLSSNSYLLFRKDVTDCYLIDAGDANQILNELPDYLGIKGIFLTHGHFDHVSGIKKLINCFPDCKIYTSKYGKEALGDTKKNLSAYHDLPVSYIGDNVIIISEGERIELFDDTFINILETPGHCQSCLTYYTNHHIFTGDSYIPGAKVVTTLPKGNKTQANISLQRILELSKDRIICAGHDTDKWVSIL</sequence>
<evidence type="ECO:0000256" key="2">
    <source>
        <dbReference type="ARBA" id="ARBA00022723"/>
    </source>
</evidence>
<keyword evidence="2" id="KW-0479">Metal-binding</keyword>
<evidence type="ECO:0000256" key="3">
    <source>
        <dbReference type="ARBA" id="ARBA00022801"/>
    </source>
</evidence>
<organism evidence="6 7">
    <name type="scientific">Odoribacter laneus YIT 12061</name>
    <dbReference type="NCBI Taxonomy" id="742817"/>
    <lineage>
        <taxon>Bacteria</taxon>
        <taxon>Pseudomonadati</taxon>
        <taxon>Bacteroidota</taxon>
        <taxon>Bacteroidia</taxon>
        <taxon>Bacteroidales</taxon>
        <taxon>Odoribacteraceae</taxon>
        <taxon>Odoribacter</taxon>
    </lineage>
</organism>
<dbReference type="Gene3D" id="3.60.15.10">
    <property type="entry name" value="Ribonuclease Z/Hydroxyacylglutathione hydrolase-like"/>
    <property type="match status" value="1"/>
</dbReference>
<dbReference type="Proteomes" id="UP000004892">
    <property type="component" value="Unassembled WGS sequence"/>
</dbReference>
<evidence type="ECO:0000256" key="1">
    <source>
        <dbReference type="ARBA" id="ARBA00001947"/>
    </source>
</evidence>
<dbReference type="InterPro" id="IPR036866">
    <property type="entry name" value="RibonucZ/Hydroxyglut_hydro"/>
</dbReference>
<dbReference type="RefSeq" id="WP_009135272.1">
    <property type="nucleotide sequence ID" value="NZ_JH594596.1"/>
</dbReference>
<keyword evidence="4" id="KW-0862">Zinc</keyword>
<evidence type="ECO:0000313" key="6">
    <source>
        <dbReference type="EMBL" id="EHP51116.1"/>
    </source>
</evidence>
<gene>
    <name evidence="6" type="ORF">HMPREF9449_00118</name>
</gene>
<dbReference type="Pfam" id="PF00753">
    <property type="entry name" value="Lactamase_B"/>
    <property type="match status" value="1"/>
</dbReference>
<dbReference type="CDD" id="cd06262">
    <property type="entry name" value="metallo-hydrolase-like_MBL-fold"/>
    <property type="match status" value="1"/>
</dbReference>
<evidence type="ECO:0000259" key="5">
    <source>
        <dbReference type="SMART" id="SM00849"/>
    </source>
</evidence>
<comment type="caution">
    <text evidence="6">The sequence shown here is derived from an EMBL/GenBank/DDBJ whole genome shotgun (WGS) entry which is preliminary data.</text>
</comment>
<dbReference type="GO" id="GO:0046872">
    <property type="term" value="F:metal ion binding"/>
    <property type="evidence" value="ECO:0007669"/>
    <property type="project" value="UniProtKB-KW"/>
</dbReference>
<accession>H1DCR1</accession>
<dbReference type="HOGENOM" id="CLU_030571_5_2_10"/>
<evidence type="ECO:0000256" key="4">
    <source>
        <dbReference type="ARBA" id="ARBA00022833"/>
    </source>
</evidence>
<proteinExistence type="predicted"/>
<dbReference type="InterPro" id="IPR051453">
    <property type="entry name" value="MBL_Glyoxalase_II"/>
</dbReference>
<dbReference type="SMART" id="SM00849">
    <property type="entry name" value="Lactamase_B"/>
    <property type="match status" value="1"/>
</dbReference>
<dbReference type="EMBL" id="ADMC01000001">
    <property type="protein sequence ID" value="EHP51116.1"/>
    <property type="molecule type" value="Genomic_DNA"/>
</dbReference>
<dbReference type="GO" id="GO:0016787">
    <property type="term" value="F:hydrolase activity"/>
    <property type="evidence" value="ECO:0007669"/>
    <property type="project" value="UniProtKB-KW"/>
</dbReference>
<dbReference type="AlphaFoldDB" id="H1DCR1"/>
<dbReference type="PATRIC" id="fig|742817.3.peg.121"/>
<reference evidence="6 7" key="1">
    <citation type="submission" date="2012-01" db="EMBL/GenBank/DDBJ databases">
        <title>The Genome Sequence of Odoribacter laneus YIT 12061.</title>
        <authorList>
            <consortium name="The Broad Institute Genome Sequencing Platform"/>
            <person name="Earl A."/>
            <person name="Ward D."/>
            <person name="Feldgarden M."/>
            <person name="Gevers D."/>
            <person name="Morotomi M."/>
            <person name="Young S.K."/>
            <person name="Zeng Q."/>
            <person name="Gargeya S."/>
            <person name="Fitzgerald M."/>
            <person name="Haas B."/>
            <person name="Abouelleil A."/>
            <person name="Alvarado L."/>
            <person name="Arachchi H.M."/>
            <person name="Berlin A."/>
            <person name="Chapman S.B."/>
            <person name="Gearin G."/>
            <person name="Goldberg J."/>
            <person name="Griggs A."/>
            <person name="Gujja S."/>
            <person name="Hansen M."/>
            <person name="Heiman D."/>
            <person name="Howarth C."/>
            <person name="Larimer J."/>
            <person name="Lui A."/>
            <person name="MacDonald P.J.P."/>
            <person name="McCowen C."/>
            <person name="Montmayeur A."/>
            <person name="Murphy C."/>
            <person name="Neiman D."/>
            <person name="Pearson M."/>
            <person name="Priest M."/>
            <person name="Roberts A."/>
            <person name="Saif S."/>
            <person name="Shea T."/>
            <person name="Sisk P."/>
            <person name="Stolte C."/>
            <person name="Sykes S."/>
            <person name="Wortman J."/>
            <person name="Nusbaum C."/>
            <person name="Birren B."/>
        </authorList>
    </citation>
    <scope>NUCLEOTIDE SEQUENCE [LARGE SCALE GENOMIC DNA]</scope>
    <source>
        <strain evidence="6 7">YIT 12061</strain>
    </source>
</reference>
<dbReference type="GeneID" id="98067788"/>
<comment type="cofactor">
    <cofactor evidence="1">
        <name>Zn(2+)</name>
        <dbReference type="ChEBI" id="CHEBI:29105"/>
    </cofactor>
</comment>
<dbReference type="eggNOG" id="COG0491">
    <property type="taxonomic scope" value="Bacteria"/>
</dbReference>
<keyword evidence="7" id="KW-1185">Reference proteome</keyword>
<name>H1DCR1_9BACT</name>
<protein>
    <recommendedName>
        <fullName evidence="5">Metallo-beta-lactamase domain-containing protein</fullName>
    </recommendedName>
</protein>
<dbReference type="SUPFAM" id="SSF56281">
    <property type="entry name" value="Metallo-hydrolase/oxidoreductase"/>
    <property type="match status" value="1"/>
</dbReference>
<dbReference type="PANTHER" id="PTHR46233">
    <property type="entry name" value="HYDROXYACYLGLUTATHIONE HYDROLASE GLOC"/>
    <property type="match status" value="1"/>
</dbReference>
<keyword evidence="3" id="KW-0378">Hydrolase</keyword>